<evidence type="ECO:0000256" key="2">
    <source>
        <dbReference type="ARBA" id="ARBA00023015"/>
    </source>
</evidence>
<evidence type="ECO:0000256" key="4">
    <source>
        <dbReference type="ARBA" id="ARBA00023163"/>
    </source>
</evidence>
<keyword evidence="2" id="KW-0805">Transcription regulation</keyword>
<dbReference type="Gene3D" id="3.40.190.290">
    <property type="match status" value="1"/>
</dbReference>
<feature type="domain" description="HTH lysR-type" evidence="5">
    <location>
        <begin position="1"/>
        <end position="58"/>
    </location>
</feature>
<sequence>MEQRQLQFFVAVAEELNFTRAARRTHAVQSTVSASIRALERDLGASLFRRTTSSVALTEAGLALLPEARRALDALDQARAAVAGVRDGVTGSLRIGTLSGLTMIDLPALVHDFRSRHPHVQLTLSVAAAGTDGMLAELHAHTLDLAFVGVPAPSIPGLHVDEIAWFQPRLLVPAGHPLAGEPSVAPAAIADQLFVDLPPGFCNRVRTDNDFRLAGITRRIAIEVNELSTIPRYVESGIGLAVVPPLAAEDDTDVVPVALDPPAESWVLGVARSTTVPPSRAAQAFLDLIDAHVVRRDRY</sequence>
<dbReference type="InterPro" id="IPR036390">
    <property type="entry name" value="WH_DNA-bd_sf"/>
</dbReference>
<dbReference type="PRINTS" id="PR00039">
    <property type="entry name" value="HTHLYSR"/>
</dbReference>
<evidence type="ECO:0000259" key="5">
    <source>
        <dbReference type="PROSITE" id="PS50931"/>
    </source>
</evidence>
<dbReference type="PROSITE" id="PS50931">
    <property type="entry name" value="HTH_LYSR"/>
    <property type="match status" value="1"/>
</dbReference>
<comment type="caution">
    <text evidence="6">The sequence shown here is derived from an EMBL/GenBank/DDBJ whole genome shotgun (WGS) entry which is preliminary data.</text>
</comment>
<dbReference type="InterPro" id="IPR005119">
    <property type="entry name" value="LysR_subst-bd"/>
</dbReference>
<evidence type="ECO:0000313" key="6">
    <source>
        <dbReference type="EMBL" id="MCO8271055.1"/>
    </source>
</evidence>
<dbReference type="CDD" id="cd05466">
    <property type="entry name" value="PBP2_LTTR_substrate"/>
    <property type="match status" value="1"/>
</dbReference>
<evidence type="ECO:0000256" key="1">
    <source>
        <dbReference type="ARBA" id="ARBA00009437"/>
    </source>
</evidence>
<dbReference type="PANTHER" id="PTHR30346:SF28">
    <property type="entry name" value="HTH-TYPE TRANSCRIPTIONAL REGULATOR CYNR"/>
    <property type="match status" value="1"/>
</dbReference>
<proteinExistence type="inferred from homology"/>
<evidence type="ECO:0000256" key="3">
    <source>
        <dbReference type="ARBA" id="ARBA00023125"/>
    </source>
</evidence>
<keyword evidence="7" id="KW-1185">Reference proteome</keyword>
<dbReference type="Pfam" id="PF00126">
    <property type="entry name" value="HTH_1"/>
    <property type="match status" value="1"/>
</dbReference>
<reference evidence="6 7" key="1">
    <citation type="submission" date="2022-06" db="EMBL/GenBank/DDBJ databases">
        <title>New Species of the Genus Actinoplanes, ActinopZanes ferrugineus.</title>
        <authorList>
            <person name="Ding P."/>
        </authorList>
    </citation>
    <scope>NUCLEOTIDE SEQUENCE [LARGE SCALE GENOMIC DNA]</scope>
    <source>
        <strain evidence="6 7">TRM88003</strain>
    </source>
</reference>
<keyword evidence="4" id="KW-0804">Transcription</keyword>
<protein>
    <submittedName>
        <fullName evidence="6">LysR family transcriptional regulator</fullName>
    </submittedName>
</protein>
<gene>
    <name evidence="6" type="ORF">M1L60_10670</name>
</gene>
<name>A0ABT1DJQ3_9ACTN</name>
<dbReference type="InterPro" id="IPR000847">
    <property type="entry name" value="LysR_HTH_N"/>
</dbReference>
<dbReference type="EMBL" id="JAMYJR010000010">
    <property type="protein sequence ID" value="MCO8271055.1"/>
    <property type="molecule type" value="Genomic_DNA"/>
</dbReference>
<dbReference type="InterPro" id="IPR036388">
    <property type="entry name" value="WH-like_DNA-bd_sf"/>
</dbReference>
<comment type="similarity">
    <text evidence="1">Belongs to the LysR transcriptional regulatory family.</text>
</comment>
<dbReference type="Pfam" id="PF03466">
    <property type="entry name" value="LysR_substrate"/>
    <property type="match status" value="1"/>
</dbReference>
<dbReference type="Gene3D" id="1.10.10.10">
    <property type="entry name" value="Winged helix-like DNA-binding domain superfamily/Winged helix DNA-binding domain"/>
    <property type="match status" value="1"/>
</dbReference>
<dbReference type="SUPFAM" id="SSF46785">
    <property type="entry name" value="Winged helix' DNA-binding domain"/>
    <property type="match status" value="1"/>
</dbReference>
<organism evidence="6 7">
    <name type="scientific">Paractinoplanes aksuensis</name>
    <dbReference type="NCBI Taxonomy" id="2939490"/>
    <lineage>
        <taxon>Bacteria</taxon>
        <taxon>Bacillati</taxon>
        <taxon>Actinomycetota</taxon>
        <taxon>Actinomycetes</taxon>
        <taxon>Micromonosporales</taxon>
        <taxon>Micromonosporaceae</taxon>
        <taxon>Paractinoplanes</taxon>
    </lineage>
</organism>
<evidence type="ECO:0000313" key="7">
    <source>
        <dbReference type="Proteomes" id="UP001523369"/>
    </source>
</evidence>
<accession>A0ABT1DJQ3</accession>
<dbReference type="SUPFAM" id="SSF53850">
    <property type="entry name" value="Periplasmic binding protein-like II"/>
    <property type="match status" value="1"/>
</dbReference>
<dbReference type="RefSeq" id="WP_253237189.1">
    <property type="nucleotide sequence ID" value="NZ_JAMYJR010000010.1"/>
</dbReference>
<dbReference type="PANTHER" id="PTHR30346">
    <property type="entry name" value="TRANSCRIPTIONAL DUAL REGULATOR HCAR-RELATED"/>
    <property type="match status" value="1"/>
</dbReference>
<keyword evidence="3" id="KW-0238">DNA-binding</keyword>
<dbReference type="Proteomes" id="UP001523369">
    <property type="component" value="Unassembled WGS sequence"/>
</dbReference>